<reference evidence="1" key="1">
    <citation type="submission" date="2020-03" db="EMBL/GenBank/DDBJ databases">
        <title>The deep terrestrial virosphere.</title>
        <authorList>
            <person name="Holmfeldt K."/>
            <person name="Nilsson E."/>
            <person name="Simone D."/>
            <person name="Lopez-Fernandez M."/>
            <person name="Wu X."/>
            <person name="de Brujin I."/>
            <person name="Lundin D."/>
            <person name="Andersson A."/>
            <person name="Bertilsson S."/>
            <person name="Dopson M."/>
        </authorList>
    </citation>
    <scope>NUCLEOTIDE SEQUENCE</scope>
    <source>
        <strain evidence="1">MM415A02705</strain>
    </source>
</reference>
<dbReference type="EMBL" id="MT141964">
    <property type="protein sequence ID" value="QJA72597.1"/>
    <property type="molecule type" value="Genomic_DNA"/>
</dbReference>
<proteinExistence type="predicted"/>
<gene>
    <name evidence="1" type="ORF">MM415A02705_0003</name>
</gene>
<protein>
    <submittedName>
        <fullName evidence="1">Uncharacterized protein</fullName>
    </submittedName>
</protein>
<evidence type="ECO:0000313" key="1">
    <source>
        <dbReference type="EMBL" id="QJA72597.1"/>
    </source>
</evidence>
<dbReference type="AlphaFoldDB" id="A0A6M3JVB2"/>
<accession>A0A6M3JVB2</accession>
<sequence>MVYRIIVAIILLVSLVSPAFGEVGDPIISGVSWIPVWISNNLSGVSIESGSGVTIFAGTITLYIAESGGIHITTGQTIFLSPNSGMFSNSGGSTYIFDAFGNSKDLGDL</sequence>
<organism evidence="1">
    <name type="scientific">viral metagenome</name>
    <dbReference type="NCBI Taxonomy" id="1070528"/>
    <lineage>
        <taxon>unclassified sequences</taxon>
        <taxon>metagenomes</taxon>
        <taxon>organismal metagenomes</taxon>
    </lineage>
</organism>
<name>A0A6M3JVB2_9ZZZZ</name>